<dbReference type="InterPro" id="IPR017508">
    <property type="entry name" value="HipA_N1"/>
</dbReference>
<keyword evidence="2" id="KW-0808">Transferase</keyword>
<dbReference type="Pfam" id="PF13657">
    <property type="entry name" value="Couple_hipA"/>
    <property type="match status" value="1"/>
</dbReference>
<evidence type="ECO:0000259" key="4">
    <source>
        <dbReference type="Pfam" id="PF07804"/>
    </source>
</evidence>
<keyword evidence="3" id="KW-0418">Kinase</keyword>
<gene>
    <name evidence="6" type="ORF">IPF40_10055</name>
</gene>
<proteinExistence type="inferred from homology"/>
<protein>
    <submittedName>
        <fullName evidence="6">Type II toxin-antitoxin system HipA family toxin</fullName>
    </submittedName>
</protein>
<accession>A0A934X6U9</accession>
<evidence type="ECO:0000256" key="1">
    <source>
        <dbReference type="ARBA" id="ARBA00010164"/>
    </source>
</evidence>
<evidence type="ECO:0000259" key="5">
    <source>
        <dbReference type="Pfam" id="PF13657"/>
    </source>
</evidence>
<comment type="caution">
    <text evidence="6">The sequence shown here is derived from an EMBL/GenBank/DDBJ whole genome shotgun (WGS) entry which is preliminary data.</text>
</comment>
<dbReference type="PANTHER" id="PTHR37419">
    <property type="entry name" value="SERINE/THREONINE-PROTEIN KINASE TOXIN HIPA"/>
    <property type="match status" value="1"/>
</dbReference>
<evidence type="ECO:0000256" key="2">
    <source>
        <dbReference type="ARBA" id="ARBA00022679"/>
    </source>
</evidence>
<dbReference type="AlphaFoldDB" id="A0A934X6U9"/>
<dbReference type="PANTHER" id="PTHR37419:SF8">
    <property type="entry name" value="TOXIN YJJJ"/>
    <property type="match status" value="1"/>
</dbReference>
<dbReference type="Pfam" id="PF07804">
    <property type="entry name" value="HipA_C"/>
    <property type="match status" value="1"/>
</dbReference>
<dbReference type="Proteomes" id="UP000718281">
    <property type="component" value="Unassembled WGS sequence"/>
</dbReference>
<dbReference type="GO" id="GO:0004674">
    <property type="term" value="F:protein serine/threonine kinase activity"/>
    <property type="evidence" value="ECO:0007669"/>
    <property type="project" value="TreeGrafter"/>
</dbReference>
<evidence type="ECO:0000256" key="3">
    <source>
        <dbReference type="ARBA" id="ARBA00022777"/>
    </source>
</evidence>
<comment type="similarity">
    <text evidence="1">Belongs to the HipA Ser/Thr kinase family.</text>
</comment>
<evidence type="ECO:0000313" key="7">
    <source>
        <dbReference type="Proteomes" id="UP000718281"/>
    </source>
</evidence>
<dbReference type="InterPro" id="IPR012893">
    <property type="entry name" value="HipA-like_C"/>
</dbReference>
<sequence>MPTSKPPQSLFVWTWLPGDTTPVVAGRLIERSGRVDFVYGESYLRRDNAISLYRPELPLGPGLIAPLPGLDLAGSIRDGSPDAWGRRVIDSRLGVGDVDLTELSYLVASGSNRLGALDFQTSPTRYVPRDETATLDELHEAAIMVEEGRALPQPLAEALIRGTSIGGARPKALLVDGDGTQWIAKFSSSSDTHFSVPNAEGATMILARHAGIDVCDVRVTSSLGREVLLVRRFDRTASGGRIHAVSALTMSGESEMGARYVTYPQILNVLTRLSGSRMPVGPALFRRIVFNVAVSNSDDHARNHAALWDGEHLRLSPAYDLCPGPRSGQTAEQAMAFGRSGIRTSTFHAAISVAAEYGLSTSDARSVVDDVVSAITDHYAEAADQARLSEADRTAMLGRQFLNPGVWHGLPTTFALPASTAASPSPDQGSGEGD</sequence>
<feature type="domain" description="HipA N-terminal subdomain 1" evidence="5">
    <location>
        <begin position="24"/>
        <end position="119"/>
    </location>
</feature>
<dbReference type="GO" id="GO:0005829">
    <property type="term" value="C:cytosol"/>
    <property type="evidence" value="ECO:0007669"/>
    <property type="project" value="TreeGrafter"/>
</dbReference>
<feature type="domain" description="HipA-like C-terminal" evidence="4">
    <location>
        <begin position="163"/>
        <end position="377"/>
    </location>
</feature>
<evidence type="ECO:0000313" key="6">
    <source>
        <dbReference type="EMBL" id="MBK6301363.1"/>
    </source>
</evidence>
<reference evidence="6 7" key="1">
    <citation type="submission" date="2020-10" db="EMBL/GenBank/DDBJ databases">
        <title>Connecting structure to function with the recovery of over 1000 high-quality activated sludge metagenome-assembled genomes encoding full-length rRNA genes using long-read sequencing.</title>
        <authorList>
            <person name="Singleton C.M."/>
            <person name="Petriglieri F."/>
            <person name="Kristensen J.M."/>
            <person name="Kirkegaard R.H."/>
            <person name="Michaelsen T.Y."/>
            <person name="Andersen M.H."/>
            <person name="Karst S.M."/>
            <person name="Dueholm M.S."/>
            <person name="Nielsen P.H."/>
            <person name="Albertsen M."/>
        </authorList>
    </citation>
    <scope>NUCLEOTIDE SEQUENCE [LARGE SCALE GENOMIC DNA]</scope>
    <source>
        <strain evidence="6">AalE_18-Q3-R2-46_BAT3C.188</strain>
    </source>
</reference>
<dbReference type="EMBL" id="JADIXZ010000004">
    <property type="protein sequence ID" value="MBK6301363.1"/>
    <property type="molecule type" value="Genomic_DNA"/>
</dbReference>
<name>A0A934X6U9_9MICO</name>
<dbReference type="InterPro" id="IPR052028">
    <property type="entry name" value="HipA_Ser/Thr_kinase"/>
</dbReference>
<organism evidence="6 7">
    <name type="scientific">Candidatus Phosphoribacter hodrii</name>
    <dbReference type="NCBI Taxonomy" id="2953743"/>
    <lineage>
        <taxon>Bacteria</taxon>
        <taxon>Bacillati</taxon>
        <taxon>Actinomycetota</taxon>
        <taxon>Actinomycetes</taxon>
        <taxon>Micrococcales</taxon>
        <taxon>Dermatophilaceae</taxon>
        <taxon>Candidatus Phosphoribacter</taxon>
    </lineage>
</organism>